<gene>
    <name evidence="2" type="ORF">NIES37_53380</name>
</gene>
<proteinExistence type="predicted"/>
<evidence type="ECO:0000313" key="3">
    <source>
        <dbReference type="Proteomes" id="UP000218785"/>
    </source>
</evidence>
<sequence length="344" mass="40227">MKLDCNENCFLEYNLSKSVGVRVTSTFYGYSGFYGEHCLRSSLEYIYARYLDYMNIGWTYEHKTYSLSNGVRYKPDFLLETGEYVEIKGAFNFQYDLPKVQLFESEYNVKVSILQEKDLRQLIKPTPFIFEHLKHEWKSLAKVRGMNSFGNKNPMYGVNQTQETRAKIRAQAIARFADPEFKEKFLNSPKRKAYHQSRKGQKTGLIAPRYTLICEFCQKNFEVIRHKVSQRRFCSKHCSVQAQHGKTSITNPGIQALAYTFALDNSEKLYSLKLNKLKEVFQPLWDLIQEEYNILDIRTICQIVVGKPCSRKEFLYYLRSYVQNVRGATGNIEPVELEDKKPLG</sequence>
<organism evidence="2 3">
    <name type="scientific">Tolypothrix tenuis PCC 7101</name>
    <dbReference type="NCBI Taxonomy" id="231146"/>
    <lineage>
        <taxon>Bacteria</taxon>
        <taxon>Bacillati</taxon>
        <taxon>Cyanobacteriota</taxon>
        <taxon>Cyanophyceae</taxon>
        <taxon>Nostocales</taxon>
        <taxon>Tolypothrichaceae</taxon>
        <taxon>Tolypothrix</taxon>
    </lineage>
</organism>
<keyword evidence="3" id="KW-1185">Reference proteome</keyword>
<protein>
    <recommendedName>
        <fullName evidence="1">Nuclease associated modular domain-containing protein</fullName>
    </recommendedName>
</protein>
<dbReference type="AlphaFoldDB" id="A0A1Z4N6I3"/>
<evidence type="ECO:0000313" key="2">
    <source>
        <dbReference type="EMBL" id="BAZ01339.1"/>
    </source>
</evidence>
<dbReference type="Pfam" id="PF07460">
    <property type="entry name" value="NUMOD3"/>
    <property type="match status" value="1"/>
</dbReference>
<dbReference type="Proteomes" id="UP000218785">
    <property type="component" value="Chromosome"/>
</dbReference>
<name>A0A1Z4N6I3_9CYAN</name>
<dbReference type="KEGG" id="ttq:NIES37_53380"/>
<evidence type="ECO:0000259" key="1">
    <source>
        <dbReference type="Pfam" id="PF07460"/>
    </source>
</evidence>
<reference evidence="2 3" key="1">
    <citation type="submission" date="2017-06" db="EMBL/GenBank/DDBJ databases">
        <title>Genome sequencing of cyanobaciteial culture collection at National Institute for Environmental Studies (NIES).</title>
        <authorList>
            <person name="Hirose Y."/>
            <person name="Shimura Y."/>
            <person name="Fujisawa T."/>
            <person name="Nakamura Y."/>
            <person name="Kawachi M."/>
        </authorList>
    </citation>
    <scope>NUCLEOTIDE SEQUENCE [LARGE SCALE GENOMIC DNA]</scope>
    <source>
        <strain evidence="2 3">NIES-37</strain>
    </source>
</reference>
<dbReference type="EMBL" id="AP018248">
    <property type="protein sequence ID" value="BAZ01339.1"/>
    <property type="molecule type" value="Genomic_DNA"/>
</dbReference>
<dbReference type="Gene3D" id="3.40.91.30">
    <property type="match status" value="1"/>
</dbReference>
<accession>A0A1Z4N6I3</accession>
<feature type="domain" description="Nuclease associated modular" evidence="1">
    <location>
        <begin position="150"/>
        <end position="169"/>
    </location>
</feature>
<dbReference type="GO" id="GO:0003677">
    <property type="term" value="F:DNA binding"/>
    <property type="evidence" value="ECO:0007669"/>
    <property type="project" value="InterPro"/>
</dbReference>
<dbReference type="InterPro" id="IPR003611">
    <property type="entry name" value="NUMOD3"/>
</dbReference>